<proteinExistence type="predicted"/>
<dbReference type="AlphaFoldDB" id="A0A291B979"/>
<protein>
    <submittedName>
        <fullName evidence="2">Mobile element protein</fullName>
    </submittedName>
</protein>
<dbReference type="PANTHER" id="PTHR34631:SF3">
    <property type="entry name" value="ISSOD12 TRANSPOSASE TNPA_ISSOD12"/>
    <property type="match status" value="1"/>
</dbReference>
<dbReference type="KEGG" id="elux:BTN50_1060"/>
<organism evidence="2 3">
    <name type="scientific">Candidatus Enterovibrio altilux</name>
    <dbReference type="NCBI Taxonomy" id="1927128"/>
    <lineage>
        <taxon>Bacteria</taxon>
        <taxon>Pseudomonadati</taxon>
        <taxon>Pseudomonadota</taxon>
        <taxon>Gammaproteobacteria</taxon>
        <taxon>Vibrionales</taxon>
        <taxon>Vibrionaceae</taxon>
        <taxon>Enterovibrio</taxon>
    </lineage>
</organism>
<reference evidence="3" key="1">
    <citation type="submission" date="2017-04" db="EMBL/GenBank/DDBJ databases">
        <title>Genome evolution of the luminous symbionts of deep sea anglerfish.</title>
        <authorList>
            <person name="Hendry T.A."/>
        </authorList>
    </citation>
    <scope>NUCLEOTIDE SEQUENCE [LARGE SCALE GENOMIC DNA]</scope>
</reference>
<dbReference type="EMBL" id="CP020660">
    <property type="protein sequence ID" value="ATF09560.1"/>
    <property type="molecule type" value="Genomic_DNA"/>
</dbReference>
<accession>A0A291B979</accession>
<dbReference type="PANTHER" id="PTHR34631">
    <property type="match status" value="1"/>
</dbReference>
<evidence type="ECO:0000313" key="2">
    <source>
        <dbReference type="EMBL" id="ATF09560.1"/>
    </source>
</evidence>
<dbReference type="InterPro" id="IPR053172">
    <property type="entry name" value="Tn903_transposase"/>
</dbReference>
<evidence type="ECO:0000259" key="1">
    <source>
        <dbReference type="Pfam" id="PF13737"/>
    </source>
</evidence>
<sequence length="126" mass="14152">MVKCVFSMSLRGLQELINSVFKFIQLPLSCPRHLCISTKAKTVNITFMTKNKVSIQHLAIYSTDLKIYGEGECKVKKYGINGTQWVQRKLNLAININININMHAIIAAELRASNLTDGAVLPNLFK</sequence>
<keyword evidence="3" id="KW-1185">Reference proteome</keyword>
<dbReference type="Proteomes" id="UP000218160">
    <property type="component" value="Chromosome 1"/>
</dbReference>
<dbReference type="InterPro" id="IPR025668">
    <property type="entry name" value="Tnp_DDE_dom"/>
</dbReference>
<name>A0A291B979_9GAMM</name>
<dbReference type="Pfam" id="PF13737">
    <property type="entry name" value="DDE_Tnp_1_5"/>
    <property type="match status" value="1"/>
</dbReference>
<feature type="domain" description="Transposase DDE" evidence="1">
    <location>
        <begin position="1"/>
        <end position="70"/>
    </location>
</feature>
<gene>
    <name evidence="2" type="ORF">BTN50_1060</name>
</gene>
<evidence type="ECO:0000313" key="3">
    <source>
        <dbReference type="Proteomes" id="UP000218160"/>
    </source>
</evidence>